<evidence type="ECO:0008006" key="10">
    <source>
        <dbReference type="Google" id="ProtNLM"/>
    </source>
</evidence>
<evidence type="ECO:0000256" key="7">
    <source>
        <dbReference type="SAM" id="MobiDB-lite"/>
    </source>
</evidence>
<evidence type="ECO:0000256" key="1">
    <source>
        <dbReference type="ARBA" id="ARBA00004173"/>
    </source>
</evidence>
<name>A0ABP0XG83_9BRYO</name>
<feature type="region of interest" description="Disordered" evidence="7">
    <location>
        <begin position="1"/>
        <end position="20"/>
    </location>
</feature>
<dbReference type="EMBL" id="OZ020103">
    <property type="protein sequence ID" value="CAK9278119.1"/>
    <property type="molecule type" value="Genomic_DNA"/>
</dbReference>
<gene>
    <name evidence="8" type="ORF">CSSPJE1EN1_LOCUS23597</name>
</gene>
<evidence type="ECO:0000256" key="4">
    <source>
        <dbReference type="ARBA" id="ARBA00022824"/>
    </source>
</evidence>
<reference evidence="8" key="1">
    <citation type="submission" date="2024-02" db="EMBL/GenBank/DDBJ databases">
        <authorList>
            <consortium name="ELIXIR-Norway"/>
            <consortium name="Elixir Norway"/>
        </authorList>
    </citation>
    <scope>NUCLEOTIDE SEQUENCE</scope>
</reference>
<dbReference type="InterPro" id="IPR052374">
    <property type="entry name" value="SERAC1"/>
</dbReference>
<proteinExistence type="predicted"/>
<accession>A0ABP0XG83</accession>
<evidence type="ECO:0000256" key="3">
    <source>
        <dbReference type="ARBA" id="ARBA00004370"/>
    </source>
</evidence>
<evidence type="ECO:0000256" key="5">
    <source>
        <dbReference type="ARBA" id="ARBA00023128"/>
    </source>
</evidence>
<keyword evidence="4" id="KW-0256">Endoplasmic reticulum</keyword>
<dbReference type="Proteomes" id="UP001497444">
    <property type="component" value="Chromosome 8"/>
</dbReference>
<comment type="subcellular location">
    <subcellularLocation>
        <location evidence="2">Endoplasmic reticulum</location>
    </subcellularLocation>
    <subcellularLocation>
        <location evidence="3">Membrane</location>
    </subcellularLocation>
    <subcellularLocation>
        <location evidence="1">Mitochondrion</location>
    </subcellularLocation>
</comment>
<keyword evidence="9" id="KW-1185">Reference proteome</keyword>
<keyword evidence="5" id="KW-0496">Mitochondrion</keyword>
<dbReference type="Gene3D" id="3.40.50.1820">
    <property type="entry name" value="alpha/beta hydrolase"/>
    <property type="match status" value="1"/>
</dbReference>
<dbReference type="PANTHER" id="PTHR48182">
    <property type="entry name" value="PROTEIN SERAC1"/>
    <property type="match status" value="1"/>
</dbReference>
<keyword evidence="6" id="KW-0472">Membrane</keyword>
<evidence type="ECO:0000256" key="2">
    <source>
        <dbReference type="ARBA" id="ARBA00004240"/>
    </source>
</evidence>
<protein>
    <recommendedName>
        <fullName evidence="10">DUF676 domain-containing protein</fullName>
    </recommendedName>
</protein>
<dbReference type="InterPro" id="IPR029058">
    <property type="entry name" value="AB_hydrolase_fold"/>
</dbReference>
<sequence length="291" mass="33301">MVKRKGVDCPQGAQKRRRDVVRTPAAIETPLVPAENAPSNSGWHNNEYLVHDLNPTCNSNNPNLTIIFFHGITFGTNDAWKETWTTRPTNNKEECICWPDKWLPEDLDNNVRILSLSYDSNIVASVHNDVTGIGKNLVQSLIINPSYQSLWDQPVALVAYSFGGLVLKSLLVETHKRVHQRQKNGLDNEIRKCCKTFLNNFKGVIFYGVPHSGANENLSKYFNWQCQQINSFNKDFAQPSFSRNLKPFNEQMESLSKEFKDAVHEDLNIYEFGEGLPIDKKWVMCFMNFVS</sequence>
<evidence type="ECO:0000313" key="8">
    <source>
        <dbReference type="EMBL" id="CAK9278119.1"/>
    </source>
</evidence>
<evidence type="ECO:0000313" key="9">
    <source>
        <dbReference type="Proteomes" id="UP001497444"/>
    </source>
</evidence>
<dbReference type="PANTHER" id="PTHR48182:SF2">
    <property type="entry name" value="PROTEIN SERAC1"/>
    <property type="match status" value="1"/>
</dbReference>
<evidence type="ECO:0000256" key="6">
    <source>
        <dbReference type="ARBA" id="ARBA00023136"/>
    </source>
</evidence>
<dbReference type="SUPFAM" id="SSF53474">
    <property type="entry name" value="alpha/beta-Hydrolases"/>
    <property type="match status" value="1"/>
</dbReference>
<organism evidence="8 9">
    <name type="scientific">Sphagnum jensenii</name>
    <dbReference type="NCBI Taxonomy" id="128206"/>
    <lineage>
        <taxon>Eukaryota</taxon>
        <taxon>Viridiplantae</taxon>
        <taxon>Streptophyta</taxon>
        <taxon>Embryophyta</taxon>
        <taxon>Bryophyta</taxon>
        <taxon>Sphagnophytina</taxon>
        <taxon>Sphagnopsida</taxon>
        <taxon>Sphagnales</taxon>
        <taxon>Sphagnaceae</taxon>
        <taxon>Sphagnum</taxon>
    </lineage>
</organism>